<feature type="chain" id="PRO_5034917773" evidence="6">
    <location>
        <begin position="23"/>
        <end position="248"/>
    </location>
</feature>
<comment type="similarity">
    <text evidence="2">Belongs to the periplasmic pilus chaperone family.</text>
</comment>
<dbReference type="GO" id="GO:0030288">
    <property type="term" value="C:outer membrane-bounded periplasmic space"/>
    <property type="evidence" value="ECO:0007669"/>
    <property type="project" value="InterPro"/>
</dbReference>
<dbReference type="InterPro" id="IPR036316">
    <property type="entry name" value="Pili_assmbl_chap_C_dom_sf"/>
</dbReference>
<evidence type="ECO:0000256" key="3">
    <source>
        <dbReference type="ARBA" id="ARBA00022729"/>
    </source>
</evidence>
<organism evidence="9 10">
    <name type="scientific">Pseudomonas psychrophila</name>
    <dbReference type="NCBI Taxonomy" id="122355"/>
    <lineage>
        <taxon>Bacteria</taxon>
        <taxon>Pseudomonadati</taxon>
        <taxon>Pseudomonadota</taxon>
        <taxon>Gammaproteobacteria</taxon>
        <taxon>Pseudomonadales</taxon>
        <taxon>Pseudomonadaceae</taxon>
        <taxon>Pseudomonas</taxon>
    </lineage>
</organism>
<feature type="domain" description="Pili assembly chaperone N-terminal" evidence="7">
    <location>
        <begin position="23"/>
        <end position="146"/>
    </location>
</feature>
<dbReference type="EMBL" id="JAEKCZ010000011">
    <property type="protein sequence ID" value="MBJ2257528.1"/>
    <property type="molecule type" value="Genomic_DNA"/>
</dbReference>
<sequence length="248" mass="27585">MITASRLLLISVAMLITLPAQAGIMASSTRVIYEEGQNERSLMLANINSYPVVVQTWVNEGEDQQTPENSTSPLITLPSVFRMQAGAVQGLRIVYNGDALPLDRESVFWLNLYEIAPKSADKKAAQTSVALAMNTQMKIFYRPKNLSSPPGDMAKSLSFKLEKQGDQWQLVLRNPTPYHASLASLNLIDQGREMEVPPLPEMMAMPMSEKRYPLPLNSQINLPGLKVSFTWIDDGGHFHTQITPLLTQ</sequence>
<dbReference type="GO" id="GO:0071555">
    <property type="term" value="P:cell wall organization"/>
    <property type="evidence" value="ECO:0007669"/>
    <property type="project" value="InterPro"/>
</dbReference>
<dbReference type="PANTHER" id="PTHR30251">
    <property type="entry name" value="PILUS ASSEMBLY CHAPERONE"/>
    <property type="match status" value="1"/>
</dbReference>
<dbReference type="Pfam" id="PF00345">
    <property type="entry name" value="PapD_N"/>
    <property type="match status" value="1"/>
</dbReference>
<name>A0A8I1FRT8_9PSED</name>
<protein>
    <submittedName>
        <fullName evidence="9">Molecular chaperone</fullName>
    </submittedName>
</protein>
<evidence type="ECO:0000313" key="9">
    <source>
        <dbReference type="EMBL" id="MBJ2257528.1"/>
    </source>
</evidence>
<dbReference type="Pfam" id="PF02753">
    <property type="entry name" value="PapD_C"/>
    <property type="match status" value="1"/>
</dbReference>
<dbReference type="SUPFAM" id="SSF49354">
    <property type="entry name" value="PapD-like"/>
    <property type="match status" value="1"/>
</dbReference>
<reference evidence="9" key="1">
    <citation type="submission" date="2020-12" db="EMBL/GenBank/DDBJ databases">
        <title>Antibiotic resistance and phylogeny of Pseudomonas spp. isolated over three decades from chicken meat in the Norwegian food chain.</title>
        <authorList>
            <person name="Moen B."/>
        </authorList>
    </citation>
    <scope>NUCLEOTIDE SEQUENCE</scope>
    <source>
        <strain evidence="9">MF6762</strain>
    </source>
</reference>
<dbReference type="InterPro" id="IPR050643">
    <property type="entry name" value="Periplasmic_pilus_chap"/>
</dbReference>
<accession>A0A8I1FRT8</accession>
<evidence type="ECO:0000259" key="8">
    <source>
        <dbReference type="Pfam" id="PF02753"/>
    </source>
</evidence>
<comment type="subcellular location">
    <subcellularLocation>
        <location evidence="1">Periplasm</location>
    </subcellularLocation>
</comment>
<dbReference type="AlphaFoldDB" id="A0A8I1FRT8"/>
<gene>
    <name evidence="9" type="ORF">JFT45_13485</name>
</gene>
<dbReference type="Gene3D" id="2.60.40.10">
    <property type="entry name" value="Immunoglobulins"/>
    <property type="match status" value="2"/>
</dbReference>
<evidence type="ECO:0000256" key="6">
    <source>
        <dbReference type="SAM" id="SignalP"/>
    </source>
</evidence>
<evidence type="ECO:0000256" key="1">
    <source>
        <dbReference type="ARBA" id="ARBA00004418"/>
    </source>
</evidence>
<evidence type="ECO:0000259" key="7">
    <source>
        <dbReference type="Pfam" id="PF00345"/>
    </source>
</evidence>
<keyword evidence="3 6" id="KW-0732">Signal</keyword>
<proteinExistence type="inferred from homology"/>
<keyword evidence="5" id="KW-0143">Chaperone</keyword>
<keyword evidence="4" id="KW-0574">Periplasm</keyword>
<evidence type="ECO:0000313" key="10">
    <source>
        <dbReference type="Proteomes" id="UP000658390"/>
    </source>
</evidence>
<feature type="domain" description="Pili assembly chaperone C-terminal" evidence="8">
    <location>
        <begin position="173"/>
        <end position="236"/>
    </location>
</feature>
<evidence type="ECO:0000256" key="2">
    <source>
        <dbReference type="ARBA" id="ARBA00007399"/>
    </source>
</evidence>
<dbReference type="PANTHER" id="PTHR30251:SF7">
    <property type="entry name" value="FIMBRIAE CHAPARONE"/>
    <property type="match status" value="1"/>
</dbReference>
<evidence type="ECO:0000256" key="4">
    <source>
        <dbReference type="ARBA" id="ARBA00022764"/>
    </source>
</evidence>
<dbReference type="InterPro" id="IPR016148">
    <property type="entry name" value="Pili_assmbl_chaperone_C"/>
</dbReference>
<dbReference type="InterPro" id="IPR016147">
    <property type="entry name" value="Pili_assmbl_chaperone_N"/>
</dbReference>
<dbReference type="InterPro" id="IPR001829">
    <property type="entry name" value="Pili_assmbl_chaperone_bac"/>
</dbReference>
<dbReference type="Proteomes" id="UP000658390">
    <property type="component" value="Unassembled WGS sequence"/>
</dbReference>
<dbReference type="SUPFAM" id="SSF49584">
    <property type="entry name" value="Periplasmic chaperone C-domain"/>
    <property type="match status" value="1"/>
</dbReference>
<dbReference type="InterPro" id="IPR008962">
    <property type="entry name" value="PapD-like_sf"/>
</dbReference>
<dbReference type="InterPro" id="IPR013783">
    <property type="entry name" value="Ig-like_fold"/>
</dbReference>
<comment type="caution">
    <text evidence="9">The sequence shown here is derived from an EMBL/GenBank/DDBJ whole genome shotgun (WGS) entry which is preliminary data.</text>
</comment>
<dbReference type="PRINTS" id="PR00969">
    <property type="entry name" value="CHAPERONPILI"/>
</dbReference>
<evidence type="ECO:0000256" key="5">
    <source>
        <dbReference type="ARBA" id="ARBA00023186"/>
    </source>
</evidence>
<feature type="signal peptide" evidence="6">
    <location>
        <begin position="1"/>
        <end position="22"/>
    </location>
</feature>